<sequence>MMYDTEKESKKFKKILINEGWYKDKQLKTGQLRELDFNLKARANPESLQNMTLYQGIVGTRDLYNTYDQIPLNLMFHFSKDSKVVYDEKIIELKHTIKDEFIQTVKKSLDRYINACNNLPNSYVVGYNDPLSNRDLIDIEYLEKLQKISYLDYIDIEILKKLRNKYLHWSVKANELGLGSRESQAPSKDGAFEGKYRKREIHNG</sequence>
<name>A0A086ATE6_FLAHY</name>
<dbReference type="EMBL" id="JPRM01000002">
    <property type="protein sequence ID" value="KFF19960.1"/>
    <property type="molecule type" value="Genomic_DNA"/>
</dbReference>
<gene>
    <name evidence="3" type="ORF">B0A62_17515</name>
    <name evidence="2" type="ORF">IW20_02190</name>
</gene>
<feature type="compositionally biased region" description="Basic and acidic residues" evidence="1">
    <location>
        <begin position="190"/>
        <end position="204"/>
    </location>
</feature>
<dbReference type="EMBL" id="MUGY01000025">
    <property type="protein sequence ID" value="OXA91475.1"/>
    <property type="molecule type" value="Genomic_DNA"/>
</dbReference>
<dbReference type="Proteomes" id="UP000198424">
    <property type="component" value="Unassembled WGS sequence"/>
</dbReference>
<evidence type="ECO:0000313" key="3">
    <source>
        <dbReference type="EMBL" id="OXA91475.1"/>
    </source>
</evidence>
<dbReference type="Proteomes" id="UP000028712">
    <property type="component" value="Unassembled WGS sequence"/>
</dbReference>
<feature type="region of interest" description="Disordered" evidence="1">
    <location>
        <begin position="180"/>
        <end position="204"/>
    </location>
</feature>
<protein>
    <submittedName>
        <fullName evidence="2">Uncharacterized protein</fullName>
    </submittedName>
</protein>
<evidence type="ECO:0000256" key="1">
    <source>
        <dbReference type="SAM" id="MobiDB-lite"/>
    </source>
</evidence>
<reference evidence="2 4" key="1">
    <citation type="submission" date="2014-07" db="EMBL/GenBank/DDBJ databases">
        <title>Genome of Flavobacterium hydatis DSM 2063.</title>
        <authorList>
            <person name="Pipes S.E."/>
            <person name="Stropko S.J."/>
            <person name="Newman J.D."/>
        </authorList>
    </citation>
    <scope>NUCLEOTIDE SEQUENCE [LARGE SCALE GENOMIC DNA]</scope>
    <source>
        <strain evidence="2 4">DSM 2063</strain>
    </source>
</reference>
<proteinExistence type="predicted"/>
<keyword evidence="5" id="KW-1185">Reference proteome</keyword>
<accession>A0A086ATE6</accession>
<evidence type="ECO:0000313" key="4">
    <source>
        <dbReference type="Proteomes" id="UP000028712"/>
    </source>
</evidence>
<organism evidence="2 4">
    <name type="scientific">Flavobacterium hydatis</name>
    <name type="common">Cytophaga aquatilis</name>
    <dbReference type="NCBI Taxonomy" id="991"/>
    <lineage>
        <taxon>Bacteria</taxon>
        <taxon>Pseudomonadati</taxon>
        <taxon>Bacteroidota</taxon>
        <taxon>Flavobacteriia</taxon>
        <taxon>Flavobacteriales</taxon>
        <taxon>Flavobacteriaceae</taxon>
        <taxon>Flavobacterium</taxon>
    </lineage>
</organism>
<dbReference type="STRING" id="991.IW20_02190"/>
<evidence type="ECO:0000313" key="5">
    <source>
        <dbReference type="Proteomes" id="UP000198424"/>
    </source>
</evidence>
<comment type="caution">
    <text evidence="2">The sequence shown here is derived from an EMBL/GenBank/DDBJ whole genome shotgun (WGS) entry which is preliminary data.</text>
</comment>
<reference evidence="3 5" key="2">
    <citation type="submission" date="2016-11" db="EMBL/GenBank/DDBJ databases">
        <title>Whole genomes of Flavobacteriaceae.</title>
        <authorList>
            <person name="Stine C."/>
            <person name="Li C."/>
            <person name="Tadesse D."/>
        </authorList>
    </citation>
    <scope>NUCLEOTIDE SEQUENCE [LARGE SCALE GENOMIC DNA]</scope>
    <source>
        <strain evidence="3 5">ATCC 29551</strain>
    </source>
</reference>
<evidence type="ECO:0000313" key="2">
    <source>
        <dbReference type="EMBL" id="KFF19960.1"/>
    </source>
</evidence>
<dbReference type="AlphaFoldDB" id="A0A086ATE6"/>
<dbReference type="RefSeq" id="WP_035618109.1">
    <property type="nucleotide sequence ID" value="NZ_JPRM01000002.1"/>
</dbReference>